<gene>
    <name evidence="5" type="ORF">C7S18_01065</name>
</gene>
<dbReference type="AlphaFoldDB" id="A0A2P1PM14"/>
<keyword evidence="6" id="KW-1185">Reference proteome</keyword>
<dbReference type="Pfam" id="PF07676">
    <property type="entry name" value="PD40"/>
    <property type="match status" value="2"/>
</dbReference>
<dbReference type="InterPro" id="IPR016032">
    <property type="entry name" value="Sig_transdc_resp-reg_C-effctor"/>
</dbReference>
<dbReference type="Proteomes" id="UP000241074">
    <property type="component" value="Chromosome"/>
</dbReference>
<dbReference type="PROSITE" id="PS51755">
    <property type="entry name" value="OMPR_PHOB"/>
    <property type="match status" value="1"/>
</dbReference>
<keyword evidence="2 3" id="KW-0238">DNA-binding</keyword>
<organism evidence="5 6">
    <name type="scientific">Ahniella affigens</name>
    <dbReference type="NCBI Taxonomy" id="2021234"/>
    <lineage>
        <taxon>Bacteria</taxon>
        <taxon>Pseudomonadati</taxon>
        <taxon>Pseudomonadota</taxon>
        <taxon>Gammaproteobacteria</taxon>
        <taxon>Lysobacterales</taxon>
        <taxon>Rhodanobacteraceae</taxon>
        <taxon>Ahniella</taxon>
    </lineage>
</organism>
<dbReference type="GO" id="GO:0006355">
    <property type="term" value="P:regulation of DNA-templated transcription"/>
    <property type="evidence" value="ECO:0007669"/>
    <property type="project" value="InterPro"/>
</dbReference>
<dbReference type="EMBL" id="CP027860">
    <property type="protein sequence ID" value="AVP95872.1"/>
    <property type="molecule type" value="Genomic_DNA"/>
</dbReference>
<reference evidence="5 6" key="1">
    <citation type="submission" date="2018-03" db="EMBL/GenBank/DDBJ databases">
        <title>Ahniella affigens gen. nov., sp. nov., a gammaproteobacterium isolated from sandy soil near a stream.</title>
        <authorList>
            <person name="Ko Y."/>
            <person name="Kim J.-H."/>
        </authorList>
    </citation>
    <scope>NUCLEOTIDE SEQUENCE [LARGE SCALE GENOMIC DNA]</scope>
    <source>
        <strain evidence="5 6">D13</strain>
    </source>
</reference>
<feature type="DNA-binding region" description="OmpR/PhoB-type" evidence="3">
    <location>
        <begin position="18"/>
        <end position="117"/>
    </location>
</feature>
<reference evidence="5 6" key="2">
    <citation type="submission" date="2018-03" db="EMBL/GenBank/DDBJ databases">
        <authorList>
            <person name="Keele B.F."/>
        </authorList>
    </citation>
    <scope>NUCLEOTIDE SEQUENCE [LARGE SCALE GENOMIC DNA]</scope>
    <source>
        <strain evidence="5 6">D13</strain>
    </source>
</reference>
<dbReference type="SUPFAM" id="SSF69322">
    <property type="entry name" value="Tricorn protease domain 2"/>
    <property type="match status" value="1"/>
</dbReference>
<dbReference type="RefSeq" id="WP_106889801.1">
    <property type="nucleotide sequence ID" value="NZ_CP027860.1"/>
</dbReference>
<dbReference type="GO" id="GO:0000160">
    <property type="term" value="P:phosphorelay signal transduction system"/>
    <property type="evidence" value="ECO:0007669"/>
    <property type="project" value="InterPro"/>
</dbReference>
<dbReference type="InterPro" id="IPR011042">
    <property type="entry name" value="6-blade_b-propeller_TolB-like"/>
</dbReference>
<evidence type="ECO:0000313" key="5">
    <source>
        <dbReference type="EMBL" id="AVP95872.1"/>
    </source>
</evidence>
<evidence type="ECO:0000256" key="3">
    <source>
        <dbReference type="PROSITE-ProRule" id="PRU01091"/>
    </source>
</evidence>
<dbReference type="KEGG" id="xba:C7S18_01065"/>
<dbReference type="GO" id="GO:0003677">
    <property type="term" value="F:DNA binding"/>
    <property type="evidence" value="ECO:0007669"/>
    <property type="project" value="UniProtKB-UniRule"/>
</dbReference>
<dbReference type="CDD" id="cd00383">
    <property type="entry name" value="trans_reg_C"/>
    <property type="match status" value="1"/>
</dbReference>
<dbReference type="SUPFAM" id="SSF46894">
    <property type="entry name" value="C-terminal effector domain of the bipartite response regulators"/>
    <property type="match status" value="1"/>
</dbReference>
<evidence type="ECO:0000313" key="6">
    <source>
        <dbReference type="Proteomes" id="UP000241074"/>
    </source>
</evidence>
<sequence>MNAQESPEVGAIETSSTLSRWIIGDWTVTPDNGEMQRGTEPPTHVAPKHLAVLCLLAEHAGECVSRQDIIDSVWTRNFVQDEVLTRIVADLRKLLGNSSDGDAYIATVPKRGYRLVAPVRQVRVSRAVRAEIGTGDGDAVNSTNGRANHGRESILPPHQAEVPGAESTNDTLTMPAAVAADAAPARGHRWRPVLAGLSGLALISAGAWLAHTLTRVSENPSTPWSDRLREALPAVAGSESELMPRWIDDGHAFVYVEIPASSDRSRVMRFDLDRREKTVLIDAGQREACPMMSPNGKHLIWTRLLDSDCSIMLKLLPDGPVTRLAACDGQAMPSCPSFGANAEDILFTAPAEIPGQPGRLSRQNLLTGKRTDVLPAGFEPGWEQRSPRLAPDGRRLAFELSQQSALSRIMVQSADGHITQVLAGAHDHHGFAWSPDGAALLISSNALKFPGLLQVGIDPVTEPKLLGSRGARRPDIAPSGAVLFEQHQYQINLWAMQPGDAAPSRLTDSQYHDALPKVSPDGEWLLFSSNRSGLEAVWLIERKTAQLHAVSLPADQRWLRPAWSLAPRQLTATRYMHGEYEACGLNWVQAEPDCPASMHGVVQSQELLPGQFVLEREQDGKHHLAWLGTDRVEQPIASNVGRWRGSGQRVVYADDQGGLHLSTLAANGDAQHQPIAGIAPSADRLFSLHGDQLCWLDETAESARLYCRDLDGPGADTLRFPELPIGIRDFDVSPNADWLVFERTVRVQVDLFAARSGDSTP</sequence>
<protein>
    <recommendedName>
        <fullName evidence="4">OmpR/PhoB-type domain-containing protein</fullName>
    </recommendedName>
</protein>
<dbReference type="SUPFAM" id="SSF82171">
    <property type="entry name" value="DPP6 N-terminal domain-like"/>
    <property type="match status" value="1"/>
</dbReference>
<dbReference type="SMART" id="SM00862">
    <property type="entry name" value="Trans_reg_C"/>
    <property type="match status" value="1"/>
</dbReference>
<evidence type="ECO:0000256" key="2">
    <source>
        <dbReference type="ARBA" id="ARBA00023125"/>
    </source>
</evidence>
<dbReference type="PANTHER" id="PTHR36842">
    <property type="entry name" value="PROTEIN TOLB HOMOLOG"/>
    <property type="match status" value="1"/>
</dbReference>
<accession>A0A2P1PM14</accession>
<dbReference type="Pfam" id="PF00486">
    <property type="entry name" value="Trans_reg_C"/>
    <property type="match status" value="1"/>
</dbReference>
<dbReference type="OrthoDB" id="5933329at2"/>
<feature type="domain" description="OmpR/PhoB-type" evidence="4">
    <location>
        <begin position="18"/>
        <end position="117"/>
    </location>
</feature>
<evidence type="ECO:0000256" key="1">
    <source>
        <dbReference type="ARBA" id="ARBA00009820"/>
    </source>
</evidence>
<comment type="similarity">
    <text evidence="1">Belongs to the TolB family.</text>
</comment>
<dbReference type="InterPro" id="IPR001867">
    <property type="entry name" value="OmpR/PhoB-type_DNA-bd"/>
</dbReference>
<evidence type="ECO:0000259" key="4">
    <source>
        <dbReference type="PROSITE" id="PS51755"/>
    </source>
</evidence>
<dbReference type="InterPro" id="IPR011659">
    <property type="entry name" value="WD40"/>
</dbReference>
<name>A0A2P1PM14_9GAMM</name>
<dbReference type="InterPro" id="IPR036388">
    <property type="entry name" value="WH-like_DNA-bd_sf"/>
</dbReference>
<dbReference type="Gene3D" id="2.120.10.30">
    <property type="entry name" value="TolB, C-terminal domain"/>
    <property type="match status" value="1"/>
</dbReference>
<proteinExistence type="inferred from homology"/>
<dbReference type="Gene3D" id="1.10.10.10">
    <property type="entry name" value="Winged helix-like DNA-binding domain superfamily/Winged helix DNA-binding domain"/>
    <property type="match status" value="1"/>
</dbReference>